<feature type="compositionally biased region" description="Polar residues" evidence="5">
    <location>
        <begin position="1"/>
        <end position="24"/>
    </location>
</feature>
<comment type="subcellular location">
    <subcellularLocation>
        <location evidence="1">Membrane</location>
        <topology evidence="1">Multi-pass membrane protein</topology>
    </subcellularLocation>
</comment>
<accession>A0A0C3HSC5</accession>
<evidence type="ECO:0000256" key="4">
    <source>
        <dbReference type="ARBA" id="ARBA00023136"/>
    </source>
</evidence>
<name>A0A0C3HSC5_OIDMZ</name>
<dbReference type="AlphaFoldDB" id="A0A0C3HSC5"/>
<dbReference type="HOGENOM" id="CLU_046806_0_0_1"/>
<feature type="compositionally biased region" description="Basic and acidic residues" evidence="5">
    <location>
        <begin position="317"/>
        <end position="335"/>
    </location>
</feature>
<feature type="region of interest" description="Disordered" evidence="5">
    <location>
        <begin position="292"/>
        <end position="335"/>
    </location>
</feature>
<feature type="transmembrane region" description="Helical" evidence="6">
    <location>
        <begin position="207"/>
        <end position="227"/>
    </location>
</feature>
<feature type="non-terminal residue" evidence="8">
    <location>
        <position position="1"/>
    </location>
</feature>
<feature type="transmembrane region" description="Helical" evidence="6">
    <location>
        <begin position="259"/>
        <end position="281"/>
    </location>
</feature>
<feature type="compositionally biased region" description="Basic and acidic residues" evidence="5">
    <location>
        <begin position="292"/>
        <end position="305"/>
    </location>
</feature>
<feature type="domain" description="TM7S3/TM198-like" evidence="7">
    <location>
        <begin position="75"/>
        <end position="277"/>
    </location>
</feature>
<dbReference type="OrthoDB" id="102260at2759"/>
<dbReference type="EMBL" id="KN832871">
    <property type="protein sequence ID" value="KIN05925.1"/>
    <property type="molecule type" value="Genomic_DNA"/>
</dbReference>
<evidence type="ECO:0000256" key="3">
    <source>
        <dbReference type="ARBA" id="ARBA00022989"/>
    </source>
</evidence>
<evidence type="ECO:0000259" key="7">
    <source>
        <dbReference type="Pfam" id="PF13886"/>
    </source>
</evidence>
<evidence type="ECO:0000313" key="9">
    <source>
        <dbReference type="Proteomes" id="UP000054321"/>
    </source>
</evidence>
<feature type="transmembrane region" description="Helical" evidence="6">
    <location>
        <begin position="128"/>
        <end position="146"/>
    </location>
</feature>
<reference evidence="9" key="2">
    <citation type="submission" date="2015-01" db="EMBL/GenBank/DDBJ databases">
        <title>Evolutionary Origins and Diversification of the Mycorrhizal Mutualists.</title>
        <authorList>
            <consortium name="DOE Joint Genome Institute"/>
            <consortium name="Mycorrhizal Genomics Consortium"/>
            <person name="Kohler A."/>
            <person name="Kuo A."/>
            <person name="Nagy L.G."/>
            <person name="Floudas D."/>
            <person name="Copeland A."/>
            <person name="Barry K.W."/>
            <person name="Cichocki N."/>
            <person name="Veneault-Fourrey C."/>
            <person name="LaButti K."/>
            <person name="Lindquist E.A."/>
            <person name="Lipzen A."/>
            <person name="Lundell T."/>
            <person name="Morin E."/>
            <person name="Murat C."/>
            <person name="Riley R."/>
            <person name="Ohm R."/>
            <person name="Sun H."/>
            <person name="Tunlid A."/>
            <person name="Henrissat B."/>
            <person name="Grigoriev I.V."/>
            <person name="Hibbett D.S."/>
            <person name="Martin F."/>
        </authorList>
    </citation>
    <scope>NUCLEOTIDE SEQUENCE [LARGE SCALE GENOMIC DNA]</scope>
    <source>
        <strain evidence="9">Zn</strain>
    </source>
</reference>
<proteinExistence type="predicted"/>
<dbReference type="PANTHER" id="PTHR39469">
    <property type="entry name" value="CHROMOSOME 1, WHOLE GENOME SHOTGUN SEQUENCE"/>
    <property type="match status" value="1"/>
</dbReference>
<evidence type="ECO:0000313" key="8">
    <source>
        <dbReference type="EMBL" id="KIN05925.1"/>
    </source>
</evidence>
<dbReference type="GO" id="GO:0016020">
    <property type="term" value="C:membrane"/>
    <property type="evidence" value="ECO:0007669"/>
    <property type="project" value="UniProtKB-SubCell"/>
</dbReference>
<dbReference type="InParanoid" id="A0A0C3HSC5"/>
<dbReference type="Proteomes" id="UP000054321">
    <property type="component" value="Unassembled WGS sequence"/>
</dbReference>
<evidence type="ECO:0000256" key="5">
    <source>
        <dbReference type="SAM" id="MobiDB-lite"/>
    </source>
</evidence>
<dbReference type="Pfam" id="PF13886">
    <property type="entry name" value="TM7S3_TM198"/>
    <property type="match status" value="1"/>
</dbReference>
<evidence type="ECO:0000256" key="1">
    <source>
        <dbReference type="ARBA" id="ARBA00004141"/>
    </source>
</evidence>
<dbReference type="STRING" id="913774.A0A0C3HSC5"/>
<reference evidence="8 9" key="1">
    <citation type="submission" date="2014-04" db="EMBL/GenBank/DDBJ databases">
        <authorList>
            <consortium name="DOE Joint Genome Institute"/>
            <person name="Kuo A."/>
            <person name="Martino E."/>
            <person name="Perotto S."/>
            <person name="Kohler A."/>
            <person name="Nagy L.G."/>
            <person name="Floudas D."/>
            <person name="Copeland A."/>
            <person name="Barry K.W."/>
            <person name="Cichocki N."/>
            <person name="Veneault-Fourrey C."/>
            <person name="LaButti K."/>
            <person name="Lindquist E.A."/>
            <person name="Lipzen A."/>
            <person name="Lundell T."/>
            <person name="Morin E."/>
            <person name="Murat C."/>
            <person name="Sun H."/>
            <person name="Tunlid A."/>
            <person name="Henrissat B."/>
            <person name="Grigoriev I.V."/>
            <person name="Hibbett D.S."/>
            <person name="Martin F."/>
            <person name="Nordberg H.P."/>
            <person name="Cantor M.N."/>
            <person name="Hua S.X."/>
        </authorList>
    </citation>
    <scope>NUCLEOTIDE SEQUENCE [LARGE SCALE GENOMIC DNA]</scope>
    <source>
        <strain evidence="8 9">Zn</strain>
    </source>
</reference>
<feature type="transmembrane region" description="Helical" evidence="6">
    <location>
        <begin position="94"/>
        <end position="116"/>
    </location>
</feature>
<evidence type="ECO:0000256" key="6">
    <source>
        <dbReference type="SAM" id="Phobius"/>
    </source>
</evidence>
<keyword evidence="4 6" id="KW-0472">Membrane</keyword>
<gene>
    <name evidence="8" type="ORF">OIDMADRAFT_67362</name>
</gene>
<feature type="non-terminal residue" evidence="8">
    <location>
        <position position="335"/>
    </location>
</feature>
<dbReference type="PANTHER" id="PTHR39469:SF1">
    <property type="entry name" value="DUF4203 DOMAIN-CONTAINING PROTEIN"/>
    <property type="match status" value="1"/>
</dbReference>
<feature type="transmembrane region" description="Helical" evidence="6">
    <location>
        <begin position="152"/>
        <end position="170"/>
    </location>
</feature>
<feature type="transmembrane region" description="Helical" evidence="6">
    <location>
        <begin position="70"/>
        <end position="88"/>
    </location>
</feature>
<evidence type="ECO:0000256" key="2">
    <source>
        <dbReference type="ARBA" id="ARBA00022692"/>
    </source>
</evidence>
<feature type="region of interest" description="Disordered" evidence="5">
    <location>
        <begin position="1"/>
        <end position="29"/>
    </location>
</feature>
<organism evidence="8 9">
    <name type="scientific">Oidiodendron maius (strain Zn)</name>
    <dbReference type="NCBI Taxonomy" id="913774"/>
    <lineage>
        <taxon>Eukaryota</taxon>
        <taxon>Fungi</taxon>
        <taxon>Dikarya</taxon>
        <taxon>Ascomycota</taxon>
        <taxon>Pezizomycotina</taxon>
        <taxon>Leotiomycetes</taxon>
        <taxon>Leotiomycetes incertae sedis</taxon>
        <taxon>Myxotrichaceae</taxon>
        <taxon>Oidiodendron</taxon>
    </lineage>
</organism>
<keyword evidence="3 6" id="KW-1133">Transmembrane helix</keyword>
<protein>
    <recommendedName>
        <fullName evidence="7">TM7S3/TM198-like domain-containing protein</fullName>
    </recommendedName>
</protein>
<keyword evidence="9" id="KW-1185">Reference proteome</keyword>
<dbReference type="InterPro" id="IPR025256">
    <property type="entry name" value="TM7S3/TM198-like_dom"/>
</dbReference>
<keyword evidence="2 6" id="KW-0812">Transmembrane</keyword>
<feature type="transmembrane region" description="Helical" evidence="6">
    <location>
        <begin position="234"/>
        <end position="253"/>
    </location>
</feature>
<sequence length="335" mass="35193">TSATSAVSSTDPENDGSGSTTATPTSLETSSATTIISSIVATPSGLVLPADTDLATAPGTLPITPAITPGFSAAGVLLILSGAVYAILGIRYKYLHVFISAAYLTSLAVAVLIIYVMSLPVRNSIQGAYVAASIVAGLIVGGASLVLVDMMQGLGCLLGGFTFSMWLLVLRPGGLLNSRGGRVGFIAALTLAGFSTSFSHITRPYGLIVFISFSGSTAIVLGIDCFTRAGLKEFWVYLWNINNDLFAIGATTYPITKGIYAEIAVIIILSLGGIVSQTRLWKIVKESREKRAAEQLEGDKARAEEEANIGRGIESLNTRDREQWEAAHGLKDQPE</sequence>